<organism evidence="4 5">
    <name type="scientific">Ancylostoma duodenale</name>
    <dbReference type="NCBI Taxonomy" id="51022"/>
    <lineage>
        <taxon>Eukaryota</taxon>
        <taxon>Metazoa</taxon>
        <taxon>Ecdysozoa</taxon>
        <taxon>Nematoda</taxon>
        <taxon>Chromadorea</taxon>
        <taxon>Rhabditida</taxon>
        <taxon>Rhabditina</taxon>
        <taxon>Rhabditomorpha</taxon>
        <taxon>Strongyloidea</taxon>
        <taxon>Ancylostomatidae</taxon>
        <taxon>Ancylostomatinae</taxon>
        <taxon>Ancylostoma</taxon>
    </lineage>
</organism>
<protein>
    <submittedName>
        <fullName evidence="4">ShTK domain protein</fullName>
    </submittedName>
</protein>
<comment type="caution">
    <text evidence="1">Lacks conserved residue(s) required for the propagation of feature annotation.</text>
</comment>
<dbReference type="SMART" id="SM00254">
    <property type="entry name" value="ShKT"/>
    <property type="match status" value="1"/>
</dbReference>
<dbReference type="InterPro" id="IPR003582">
    <property type="entry name" value="ShKT_dom"/>
</dbReference>
<evidence type="ECO:0000313" key="4">
    <source>
        <dbReference type="EMBL" id="KIH44405.1"/>
    </source>
</evidence>
<dbReference type="EMBL" id="KN778039">
    <property type="protein sequence ID" value="KIH44405.1"/>
    <property type="molecule type" value="Genomic_DNA"/>
</dbReference>
<dbReference type="PROSITE" id="PS51670">
    <property type="entry name" value="SHKT"/>
    <property type="match status" value="1"/>
</dbReference>
<dbReference type="AlphaFoldDB" id="A0A0C2F7D8"/>
<evidence type="ECO:0000313" key="5">
    <source>
        <dbReference type="Proteomes" id="UP000054047"/>
    </source>
</evidence>
<evidence type="ECO:0000256" key="1">
    <source>
        <dbReference type="PROSITE-ProRule" id="PRU01005"/>
    </source>
</evidence>
<dbReference type="OrthoDB" id="5920234at2759"/>
<gene>
    <name evidence="4" type="ORF">ANCDUO_25570</name>
</gene>
<reference evidence="4 5" key="1">
    <citation type="submission" date="2013-12" db="EMBL/GenBank/DDBJ databases">
        <title>Draft genome of the parsitic nematode Ancylostoma duodenale.</title>
        <authorList>
            <person name="Mitreva M."/>
        </authorList>
    </citation>
    <scope>NUCLEOTIDE SEQUENCE [LARGE SCALE GENOMIC DNA]</scope>
    <source>
        <strain evidence="4 5">Zhejiang</strain>
    </source>
</reference>
<feature type="disulfide bond" evidence="1">
    <location>
        <begin position="38"/>
        <end position="72"/>
    </location>
</feature>
<keyword evidence="1" id="KW-1015">Disulfide bond</keyword>
<evidence type="ECO:0000256" key="2">
    <source>
        <dbReference type="SAM" id="MobiDB-lite"/>
    </source>
</evidence>
<feature type="domain" description="ShKT" evidence="3">
    <location>
        <begin position="38"/>
        <end position="72"/>
    </location>
</feature>
<accession>A0A0C2F7D8</accession>
<dbReference type="Pfam" id="PF01549">
    <property type="entry name" value="ShK"/>
    <property type="match status" value="1"/>
</dbReference>
<evidence type="ECO:0000259" key="3">
    <source>
        <dbReference type="PROSITE" id="PS51670"/>
    </source>
</evidence>
<sequence length="143" mass="15661">MKIDATLDNAETISATPMPTTQPPIITTTPAAPTQETCFNEQQCCSVWAGRGECSRNPSYMNLWCKASCNICTPTTYNLNTDAPAGQVEVNAAIIRRGCPRTAGRRVTSVGRRGHRFVVERACYSNTRLENGKTVNITHVLKI</sequence>
<name>A0A0C2F7D8_9BILA</name>
<feature type="region of interest" description="Disordered" evidence="2">
    <location>
        <begin position="1"/>
        <end position="24"/>
    </location>
</feature>
<keyword evidence="5" id="KW-1185">Reference proteome</keyword>
<dbReference type="Proteomes" id="UP000054047">
    <property type="component" value="Unassembled WGS sequence"/>
</dbReference>
<proteinExistence type="predicted"/>